<protein>
    <recommendedName>
        <fullName evidence="3">Secreted protein</fullName>
    </recommendedName>
</protein>
<dbReference type="Proteomes" id="UP001557470">
    <property type="component" value="Unassembled WGS sequence"/>
</dbReference>
<keyword evidence="2" id="KW-1185">Reference proteome</keyword>
<proteinExistence type="predicted"/>
<dbReference type="EMBL" id="JAGEUA010000023">
    <property type="protein sequence ID" value="KAL0961651.1"/>
    <property type="molecule type" value="Genomic_DNA"/>
</dbReference>
<organism evidence="1 2">
    <name type="scientific">Umbra pygmaea</name>
    <name type="common">Eastern mudminnow</name>
    <dbReference type="NCBI Taxonomy" id="75934"/>
    <lineage>
        <taxon>Eukaryota</taxon>
        <taxon>Metazoa</taxon>
        <taxon>Chordata</taxon>
        <taxon>Craniata</taxon>
        <taxon>Vertebrata</taxon>
        <taxon>Euteleostomi</taxon>
        <taxon>Actinopterygii</taxon>
        <taxon>Neopterygii</taxon>
        <taxon>Teleostei</taxon>
        <taxon>Protacanthopterygii</taxon>
        <taxon>Esociformes</taxon>
        <taxon>Umbridae</taxon>
        <taxon>Umbra</taxon>
    </lineage>
</organism>
<evidence type="ECO:0000313" key="2">
    <source>
        <dbReference type="Proteomes" id="UP001557470"/>
    </source>
</evidence>
<sequence length="66" mass="7623">MNRQFSFSAFLLMPGLSNDQVFHRQAGQEEAEGHCWAYHFQISTTLVSKERKETHHTDQVVVCLSI</sequence>
<evidence type="ECO:0000313" key="1">
    <source>
        <dbReference type="EMBL" id="KAL0961651.1"/>
    </source>
</evidence>
<comment type="caution">
    <text evidence="1">The sequence shown here is derived from an EMBL/GenBank/DDBJ whole genome shotgun (WGS) entry which is preliminary data.</text>
</comment>
<gene>
    <name evidence="1" type="ORF">UPYG_G00353410</name>
</gene>
<dbReference type="AlphaFoldDB" id="A0ABD0VX22"/>
<accession>A0ABD0VX22</accession>
<evidence type="ECO:0008006" key="3">
    <source>
        <dbReference type="Google" id="ProtNLM"/>
    </source>
</evidence>
<name>A0ABD0VX22_UMBPY</name>
<reference evidence="1 2" key="1">
    <citation type="submission" date="2024-06" db="EMBL/GenBank/DDBJ databases">
        <authorList>
            <person name="Pan Q."/>
            <person name="Wen M."/>
            <person name="Jouanno E."/>
            <person name="Zahm M."/>
            <person name="Klopp C."/>
            <person name="Cabau C."/>
            <person name="Louis A."/>
            <person name="Berthelot C."/>
            <person name="Parey E."/>
            <person name="Roest Crollius H."/>
            <person name="Montfort J."/>
            <person name="Robinson-Rechavi M."/>
            <person name="Bouchez O."/>
            <person name="Lampietro C."/>
            <person name="Lopez Roques C."/>
            <person name="Donnadieu C."/>
            <person name="Postlethwait J."/>
            <person name="Bobe J."/>
            <person name="Verreycken H."/>
            <person name="Guiguen Y."/>
        </authorList>
    </citation>
    <scope>NUCLEOTIDE SEQUENCE [LARGE SCALE GENOMIC DNA]</scope>
    <source>
        <strain evidence="1">Up_M1</strain>
        <tissue evidence="1">Testis</tissue>
    </source>
</reference>